<comment type="catalytic activity">
    <reaction evidence="11">
        <text>(2S)-2-methylbutanoyl-CoA + malonyl-[ACP] + H(+) = (4S)-4-methyl-3-oxohexanoyl-[ACP] + CO2 + CoA</text>
        <dbReference type="Rhea" id="RHEA:42276"/>
        <dbReference type="Rhea" id="RHEA-COMP:9623"/>
        <dbReference type="Rhea" id="RHEA-COMP:17148"/>
        <dbReference type="ChEBI" id="CHEBI:15378"/>
        <dbReference type="ChEBI" id="CHEBI:16526"/>
        <dbReference type="ChEBI" id="CHEBI:57287"/>
        <dbReference type="ChEBI" id="CHEBI:78449"/>
        <dbReference type="ChEBI" id="CHEBI:88166"/>
        <dbReference type="ChEBI" id="CHEBI:167462"/>
        <dbReference type="EC" id="2.3.1.300"/>
    </reaction>
    <physiologicalReaction direction="left-to-right" evidence="11">
        <dbReference type="Rhea" id="RHEA:42277"/>
    </physiologicalReaction>
</comment>
<comment type="subunit">
    <text evidence="14">Homodimer.</text>
</comment>
<dbReference type="STRING" id="1089553.Tph_c13760"/>
<feature type="active site" evidence="14">
    <location>
        <position position="252"/>
    </location>
</feature>
<dbReference type="EC" id="2.3.1.180" evidence="14"/>
<evidence type="ECO:0000313" key="17">
    <source>
        <dbReference type="EMBL" id="AFV11592.1"/>
    </source>
</evidence>
<feature type="active site" evidence="14">
    <location>
        <position position="112"/>
    </location>
</feature>
<evidence type="ECO:0000256" key="3">
    <source>
        <dbReference type="ARBA" id="ARBA00022490"/>
    </source>
</evidence>
<evidence type="ECO:0000256" key="7">
    <source>
        <dbReference type="ARBA" id="ARBA00023098"/>
    </source>
</evidence>
<keyword evidence="6 14" id="KW-0276">Fatty acid metabolism</keyword>
<dbReference type="GO" id="GO:0044550">
    <property type="term" value="P:secondary metabolite biosynthetic process"/>
    <property type="evidence" value="ECO:0007669"/>
    <property type="project" value="TreeGrafter"/>
</dbReference>
<comment type="catalytic activity">
    <reaction evidence="10">
        <text>malonyl-[ACP] + acetyl-CoA + H(+) = 3-oxobutanoyl-[ACP] + CO2 + CoA</text>
        <dbReference type="Rhea" id="RHEA:12080"/>
        <dbReference type="Rhea" id="RHEA-COMP:9623"/>
        <dbReference type="Rhea" id="RHEA-COMP:9625"/>
        <dbReference type="ChEBI" id="CHEBI:15378"/>
        <dbReference type="ChEBI" id="CHEBI:16526"/>
        <dbReference type="ChEBI" id="CHEBI:57287"/>
        <dbReference type="ChEBI" id="CHEBI:57288"/>
        <dbReference type="ChEBI" id="CHEBI:78449"/>
        <dbReference type="ChEBI" id="CHEBI:78450"/>
        <dbReference type="EC" id="2.3.1.180"/>
    </reaction>
    <physiologicalReaction direction="left-to-right" evidence="10">
        <dbReference type="Rhea" id="RHEA:12081"/>
    </physiologicalReaction>
</comment>
<name>K4LHP6_THEPS</name>
<feature type="domain" description="Beta-ketoacyl-[acyl-carrier-protein] synthase III C-terminal" evidence="15">
    <location>
        <begin position="236"/>
        <end position="325"/>
    </location>
</feature>
<dbReference type="AlphaFoldDB" id="K4LHP6"/>
<evidence type="ECO:0000256" key="9">
    <source>
        <dbReference type="ARBA" id="ARBA00023315"/>
    </source>
</evidence>
<comment type="pathway">
    <text evidence="1 14">Lipid metabolism; fatty acid biosynthesis.</text>
</comment>
<dbReference type="GO" id="GO:0033818">
    <property type="term" value="F:beta-ketoacyl-acyl-carrier-protein synthase III activity"/>
    <property type="evidence" value="ECO:0007669"/>
    <property type="project" value="UniProtKB-UniRule"/>
</dbReference>
<keyword evidence="9 14" id="KW-0012">Acyltransferase</keyword>
<dbReference type="GO" id="GO:0005737">
    <property type="term" value="C:cytoplasm"/>
    <property type="evidence" value="ECO:0007669"/>
    <property type="project" value="UniProtKB-SubCell"/>
</dbReference>
<feature type="region of interest" description="ACP-binding" evidence="14">
    <location>
        <begin position="253"/>
        <end position="257"/>
    </location>
</feature>
<dbReference type="UniPathway" id="UPA00094"/>
<dbReference type="PANTHER" id="PTHR34069:SF2">
    <property type="entry name" value="BETA-KETOACYL-[ACYL-CARRIER-PROTEIN] SYNTHASE III"/>
    <property type="match status" value="1"/>
</dbReference>
<evidence type="ECO:0000256" key="4">
    <source>
        <dbReference type="ARBA" id="ARBA00022516"/>
    </source>
</evidence>
<dbReference type="HOGENOM" id="CLU_039592_3_1_9"/>
<proteinExistence type="inferred from homology"/>
<dbReference type="GO" id="GO:0004315">
    <property type="term" value="F:3-oxoacyl-[acyl-carrier-protein] synthase activity"/>
    <property type="evidence" value="ECO:0007669"/>
    <property type="project" value="InterPro"/>
</dbReference>
<evidence type="ECO:0000313" key="18">
    <source>
        <dbReference type="Proteomes" id="UP000000467"/>
    </source>
</evidence>
<feature type="domain" description="Beta-ketoacyl-[acyl-carrier-protein] synthase III N-terminal" evidence="16">
    <location>
        <begin position="106"/>
        <end position="184"/>
    </location>
</feature>
<dbReference type="NCBIfam" id="NF006829">
    <property type="entry name" value="PRK09352.1"/>
    <property type="match status" value="1"/>
</dbReference>
<evidence type="ECO:0000256" key="14">
    <source>
        <dbReference type="HAMAP-Rule" id="MF_01815"/>
    </source>
</evidence>
<dbReference type="CDD" id="cd00830">
    <property type="entry name" value="KAS_III"/>
    <property type="match status" value="1"/>
</dbReference>
<comment type="catalytic activity">
    <reaction evidence="13">
        <text>3-methylbutanoyl-CoA + malonyl-[ACP] + H(+) = 5-methyl-3-oxohexanoyl-[ACP] + CO2 + CoA</text>
        <dbReference type="Rhea" id="RHEA:42272"/>
        <dbReference type="Rhea" id="RHEA-COMP:9623"/>
        <dbReference type="Rhea" id="RHEA-COMP:9941"/>
        <dbReference type="ChEBI" id="CHEBI:15378"/>
        <dbReference type="ChEBI" id="CHEBI:16526"/>
        <dbReference type="ChEBI" id="CHEBI:57287"/>
        <dbReference type="ChEBI" id="CHEBI:57345"/>
        <dbReference type="ChEBI" id="CHEBI:78449"/>
        <dbReference type="ChEBI" id="CHEBI:78822"/>
        <dbReference type="EC" id="2.3.1.300"/>
    </reaction>
    <physiologicalReaction direction="left-to-right" evidence="13">
        <dbReference type="Rhea" id="RHEA:42273"/>
    </physiologicalReaction>
</comment>
<evidence type="ECO:0000256" key="2">
    <source>
        <dbReference type="ARBA" id="ARBA00008642"/>
    </source>
</evidence>
<dbReference type="EMBL" id="CP003732">
    <property type="protein sequence ID" value="AFV11592.1"/>
    <property type="molecule type" value="Genomic_DNA"/>
</dbReference>
<dbReference type="Proteomes" id="UP000000467">
    <property type="component" value="Chromosome"/>
</dbReference>
<dbReference type="Pfam" id="PF08541">
    <property type="entry name" value="ACP_syn_III_C"/>
    <property type="match status" value="1"/>
</dbReference>
<evidence type="ECO:0000259" key="15">
    <source>
        <dbReference type="Pfam" id="PF08541"/>
    </source>
</evidence>
<feature type="active site" evidence="14">
    <location>
        <position position="282"/>
    </location>
</feature>
<dbReference type="FunFam" id="3.40.47.10:FF:000004">
    <property type="entry name" value="3-oxoacyl-[acyl-carrier-protein] synthase 3"/>
    <property type="match status" value="1"/>
</dbReference>
<reference evidence="17 18" key="1">
    <citation type="journal article" date="2012" name="BMC Genomics">
        <title>Genome-guided analysis of physiological and morphological traits of the fermentative acetate oxidizer Thermacetogenium phaeum.</title>
        <authorList>
            <person name="Oehler D."/>
            <person name="Poehlein A."/>
            <person name="Leimbach A."/>
            <person name="Muller N."/>
            <person name="Daniel R."/>
            <person name="Gottschalk G."/>
            <person name="Schink B."/>
        </authorList>
    </citation>
    <scope>NUCLEOTIDE SEQUENCE [LARGE SCALE GENOMIC DNA]</scope>
    <source>
        <strain evidence="18">ATCC BAA-254 / DSM 26808 / PB</strain>
    </source>
</reference>
<accession>K4LHP6</accession>
<keyword evidence="14" id="KW-0511">Multifunctional enzyme</keyword>
<dbReference type="SUPFAM" id="SSF53901">
    <property type="entry name" value="Thiolase-like"/>
    <property type="match status" value="1"/>
</dbReference>
<comment type="similarity">
    <text evidence="2 14">Belongs to the thiolase-like superfamily. FabH family.</text>
</comment>
<dbReference type="GO" id="GO:0006633">
    <property type="term" value="P:fatty acid biosynthetic process"/>
    <property type="evidence" value="ECO:0007669"/>
    <property type="project" value="UniProtKB-UniRule"/>
</dbReference>
<evidence type="ECO:0000256" key="1">
    <source>
        <dbReference type="ARBA" id="ARBA00005194"/>
    </source>
</evidence>
<comment type="function">
    <text evidence="14">Catalyzes the condensation reaction of fatty acid synthesis by the addition to an acyl acceptor of two carbons from malonyl-ACP. Catalyzes the first condensation reaction which initiates fatty acid synthesis and may therefore play a role in governing the total rate of fatty acid production. Possesses both acetoacetyl-ACP synthase and acetyl transacylase activities. Its substrate specificity determines the biosynthesis of branched-chain and/or straight-chain of fatty acids.</text>
</comment>
<evidence type="ECO:0000256" key="8">
    <source>
        <dbReference type="ARBA" id="ARBA00023160"/>
    </source>
</evidence>
<comment type="domain">
    <text evidence="14">The last Arg residue of the ACP-binding site is essential for the weak association between ACP/AcpP and FabH.</text>
</comment>
<dbReference type="KEGG" id="tpz:Tph_c13760"/>
<evidence type="ECO:0000259" key="16">
    <source>
        <dbReference type="Pfam" id="PF08545"/>
    </source>
</evidence>
<evidence type="ECO:0000256" key="11">
    <source>
        <dbReference type="ARBA" id="ARBA00052407"/>
    </source>
</evidence>
<dbReference type="Pfam" id="PF08545">
    <property type="entry name" value="ACP_syn_III"/>
    <property type="match status" value="1"/>
</dbReference>
<keyword evidence="4 14" id="KW-0444">Lipid biosynthesis</keyword>
<gene>
    <name evidence="14 17" type="primary">fabH</name>
    <name evidence="17" type="ordered locus">Tph_c13760</name>
</gene>
<evidence type="ECO:0000256" key="10">
    <source>
        <dbReference type="ARBA" id="ARBA00051096"/>
    </source>
</evidence>
<dbReference type="InterPro" id="IPR013751">
    <property type="entry name" value="ACP_syn_III_N"/>
</dbReference>
<evidence type="ECO:0000256" key="6">
    <source>
        <dbReference type="ARBA" id="ARBA00022832"/>
    </source>
</evidence>
<dbReference type="OrthoDB" id="9815506at2"/>
<dbReference type="InterPro" id="IPR004655">
    <property type="entry name" value="FabH"/>
</dbReference>
<evidence type="ECO:0000256" key="13">
    <source>
        <dbReference type="ARBA" id="ARBA00052985"/>
    </source>
</evidence>
<evidence type="ECO:0000256" key="12">
    <source>
        <dbReference type="ARBA" id="ARBA00052467"/>
    </source>
</evidence>
<dbReference type="HAMAP" id="MF_01815">
    <property type="entry name" value="FabH"/>
    <property type="match status" value="1"/>
</dbReference>
<keyword evidence="7 14" id="KW-0443">Lipid metabolism</keyword>
<dbReference type="InterPro" id="IPR016039">
    <property type="entry name" value="Thiolase-like"/>
</dbReference>
<comment type="catalytic activity">
    <reaction evidence="12">
        <text>2-methylpropanoyl-CoA + malonyl-[ACP] + H(+) = 4-methyl-3-oxopentanoyl-[ACP] + CO2 + CoA</text>
        <dbReference type="Rhea" id="RHEA:42268"/>
        <dbReference type="Rhea" id="RHEA-COMP:9623"/>
        <dbReference type="Rhea" id="RHEA-COMP:9940"/>
        <dbReference type="ChEBI" id="CHEBI:15378"/>
        <dbReference type="ChEBI" id="CHEBI:16526"/>
        <dbReference type="ChEBI" id="CHEBI:57287"/>
        <dbReference type="ChEBI" id="CHEBI:57338"/>
        <dbReference type="ChEBI" id="CHEBI:78449"/>
        <dbReference type="ChEBI" id="CHEBI:78820"/>
        <dbReference type="EC" id="2.3.1.300"/>
    </reaction>
    <physiologicalReaction direction="left-to-right" evidence="12">
        <dbReference type="Rhea" id="RHEA:42269"/>
    </physiologicalReaction>
</comment>
<comment type="subcellular location">
    <subcellularLocation>
        <location evidence="14">Cytoplasm</location>
    </subcellularLocation>
</comment>
<protein>
    <recommendedName>
        <fullName evidence="14">Beta-ketoacyl-[acyl-carrier-protein] synthase III</fullName>
        <shortName evidence="14">Beta-ketoacyl-ACP synthase III</shortName>
        <shortName evidence="14">KAS III</shortName>
        <ecNumber evidence="14">2.3.1.180</ecNumber>
    </recommendedName>
    <alternativeName>
        <fullName evidence="14">3-oxoacyl-[acyl-carrier-protein] synthase 3</fullName>
    </alternativeName>
    <alternativeName>
        <fullName evidence="14">3-oxoacyl-[acyl-carrier-protein] synthase III</fullName>
    </alternativeName>
</protein>
<dbReference type="Gene3D" id="3.40.47.10">
    <property type="match status" value="1"/>
</dbReference>
<evidence type="ECO:0000256" key="5">
    <source>
        <dbReference type="ARBA" id="ARBA00022679"/>
    </source>
</evidence>
<sequence length="327" mass="34884">MKIQILGTGYALPDRILSNADLEKMVETSDDWIVSRTGIRERRISEEDIATSDLAYKAASIALNNAGITAEDLDLIIVATITPDMPMPATACFLQDLLGATGAAAFDLSAACTGFIYAITTAEHFLLGNDYRYALVVGAEILSRVTDYTDRSTCILFGDGAGAMVLGKGEGENGILATYLGSNGAGTSLLYIPAGGTRHPASQETVAKRMHCMRMQGHEIFKFAVKTIPECASQVLRRASLSIDDVDHIVFHQANLRIMKAAAAKMKVPWERVLVNIEKCGNISAASIPVVVAEAVEQGKIQSGDLVLMVGFGAGLTMGAALVRWGR</sequence>
<keyword evidence="18" id="KW-1185">Reference proteome</keyword>
<dbReference type="RefSeq" id="WP_015050473.1">
    <property type="nucleotide sequence ID" value="NC_018870.1"/>
</dbReference>
<keyword evidence="8 14" id="KW-0275">Fatty acid biosynthesis</keyword>
<keyword evidence="5 14" id="KW-0808">Transferase</keyword>
<keyword evidence="3 14" id="KW-0963">Cytoplasm</keyword>
<dbReference type="PANTHER" id="PTHR34069">
    <property type="entry name" value="3-OXOACYL-[ACYL-CARRIER-PROTEIN] SYNTHASE 3"/>
    <property type="match status" value="1"/>
</dbReference>
<dbReference type="NCBIfam" id="TIGR00747">
    <property type="entry name" value="fabH"/>
    <property type="match status" value="1"/>
</dbReference>
<organism evidence="17 18">
    <name type="scientific">Thermacetogenium phaeum (strain ATCC BAA-254 / DSM 26808 / PB)</name>
    <dbReference type="NCBI Taxonomy" id="1089553"/>
    <lineage>
        <taxon>Bacteria</taxon>
        <taxon>Bacillati</taxon>
        <taxon>Bacillota</taxon>
        <taxon>Clostridia</taxon>
        <taxon>Thermoanaerobacterales</taxon>
        <taxon>Thermoanaerobacteraceae</taxon>
        <taxon>Thermacetogenium</taxon>
    </lineage>
</organism>
<dbReference type="InterPro" id="IPR013747">
    <property type="entry name" value="ACP_syn_III_C"/>
</dbReference>
<dbReference type="eggNOG" id="COG0332">
    <property type="taxonomic scope" value="Bacteria"/>
</dbReference>